<dbReference type="Gene3D" id="3.30.70.270">
    <property type="match status" value="1"/>
</dbReference>
<dbReference type="Pfam" id="PF00990">
    <property type="entry name" value="GGDEF"/>
    <property type="match status" value="1"/>
</dbReference>
<evidence type="ECO:0000256" key="3">
    <source>
        <dbReference type="ARBA" id="ARBA00034247"/>
    </source>
</evidence>
<dbReference type="PANTHER" id="PTHR45138:SF9">
    <property type="entry name" value="DIGUANYLATE CYCLASE DGCM-RELATED"/>
    <property type="match status" value="1"/>
</dbReference>
<feature type="transmembrane region" description="Helical" evidence="4">
    <location>
        <begin position="7"/>
        <end position="28"/>
    </location>
</feature>
<evidence type="ECO:0000313" key="7">
    <source>
        <dbReference type="Proteomes" id="UP000189966"/>
    </source>
</evidence>
<dbReference type="InterPro" id="IPR050469">
    <property type="entry name" value="Diguanylate_Cyclase"/>
</dbReference>
<dbReference type="GO" id="GO:0052621">
    <property type="term" value="F:diguanylate cyclase activity"/>
    <property type="evidence" value="ECO:0007669"/>
    <property type="project" value="UniProtKB-EC"/>
</dbReference>
<dbReference type="OrthoDB" id="9803824at2"/>
<dbReference type="NCBIfam" id="TIGR00254">
    <property type="entry name" value="GGDEF"/>
    <property type="match status" value="1"/>
</dbReference>
<keyword evidence="4" id="KW-1133">Transmembrane helix</keyword>
<evidence type="ECO:0000256" key="2">
    <source>
        <dbReference type="ARBA" id="ARBA00012528"/>
    </source>
</evidence>
<dbReference type="GO" id="GO:1902201">
    <property type="term" value="P:negative regulation of bacterial-type flagellum-dependent cell motility"/>
    <property type="evidence" value="ECO:0007669"/>
    <property type="project" value="TreeGrafter"/>
</dbReference>
<dbReference type="PROSITE" id="PS50887">
    <property type="entry name" value="GGDEF"/>
    <property type="match status" value="1"/>
</dbReference>
<dbReference type="RefSeq" id="WP_080157574.1">
    <property type="nucleotide sequence ID" value="NZ_CP175534.1"/>
</dbReference>
<dbReference type="SMART" id="SM00267">
    <property type="entry name" value="GGDEF"/>
    <property type="match status" value="1"/>
</dbReference>
<organism evidence="6 7">
    <name type="scientific">Photobacterium piscicola</name>
    <dbReference type="NCBI Taxonomy" id="1378299"/>
    <lineage>
        <taxon>Bacteria</taxon>
        <taxon>Pseudomonadati</taxon>
        <taxon>Pseudomonadota</taxon>
        <taxon>Gammaproteobacteria</taxon>
        <taxon>Vibrionales</taxon>
        <taxon>Vibrionaceae</taxon>
        <taxon>Photobacterium</taxon>
    </lineage>
</organism>
<evidence type="ECO:0000259" key="5">
    <source>
        <dbReference type="PROSITE" id="PS50887"/>
    </source>
</evidence>
<reference evidence="6 7" key="1">
    <citation type="submission" date="2017-02" db="EMBL/GenBank/DDBJ databases">
        <authorList>
            <person name="Peterson S.W."/>
        </authorList>
    </citation>
    <scope>NUCLEOTIDE SEQUENCE [LARGE SCALE GENOMIC DNA]</scope>
    <source>
        <strain evidence="7">type strain: NCCB 100098</strain>
    </source>
</reference>
<dbReference type="SUPFAM" id="SSF55073">
    <property type="entry name" value="Nucleotide cyclase"/>
    <property type="match status" value="1"/>
</dbReference>
<dbReference type="GO" id="GO:0043709">
    <property type="term" value="P:cell adhesion involved in single-species biofilm formation"/>
    <property type="evidence" value="ECO:0007669"/>
    <property type="project" value="TreeGrafter"/>
</dbReference>
<dbReference type="EC" id="2.7.7.65" evidence="2"/>
<dbReference type="AlphaFoldDB" id="A0A1T5I0K3"/>
<keyword evidence="6" id="KW-0808">Transferase</keyword>
<evidence type="ECO:0000313" key="6">
    <source>
        <dbReference type="EMBL" id="SKC32584.1"/>
    </source>
</evidence>
<name>A0A1T5I0K3_9GAMM</name>
<keyword evidence="4" id="KW-0472">Membrane</keyword>
<dbReference type="CDD" id="cd01949">
    <property type="entry name" value="GGDEF"/>
    <property type="match status" value="1"/>
</dbReference>
<keyword evidence="6" id="KW-0548">Nucleotidyltransferase</keyword>
<dbReference type="EMBL" id="FUZI01000003">
    <property type="protein sequence ID" value="SKC32584.1"/>
    <property type="molecule type" value="Genomic_DNA"/>
</dbReference>
<dbReference type="Proteomes" id="UP000189966">
    <property type="component" value="Unassembled WGS sequence"/>
</dbReference>
<sequence>MTGLNKWLRLIILFLVCFTIASYSWFLLGGAKKEYIVTPKNSTYRIIDDSSQNGASITKLNINNHNVLLECNLVNKAKWPFCEIAVALTDSIDAGFDLSSYDSVGLDIDYASPLEGERIRIYLRNFDPMYSNINDPLSLKFNAIEYTPGVNEGLKIFPLNSFQVLSWWIAENNIPVDKSSRQFDNISIIEIATGSYVKESYYAIKLNRLVFYGTWICESSLVKLLLLLWVATATIVILVDRFVLSQKIKTSEERSQRLRDANRVLYNKSLKFEHLACTDSLTRIRNRHTVIEWLEGIVLQTQLNKIPFSMIFIDLDHFKEVNDRYGHSFGDEVLIKFAATVEGLTRRSDVFVRWGGEEFVIFCPETNMSVAVEIAEQIRETIMTKAWGFDQEFSLTCSLGVAELVDESCEDLIKRADFALLKAKKMGRNRIEISWEHQQLK</sequence>
<protein>
    <recommendedName>
        <fullName evidence="2">diguanylate cyclase</fullName>
        <ecNumber evidence="2">2.7.7.65</ecNumber>
    </recommendedName>
</protein>
<comment type="catalytic activity">
    <reaction evidence="3">
        <text>2 GTP = 3',3'-c-di-GMP + 2 diphosphate</text>
        <dbReference type="Rhea" id="RHEA:24898"/>
        <dbReference type="ChEBI" id="CHEBI:33019"/>
        <dbReference type="ChEBI" id="CHEBI:37565"/>
        <dbReference type="ChEBI" id="CHEBI:58805"/>
        <dbReference type="EC" id="2.7.7.65"/>
    </reaction>
</comment>
<dbReference type="GO" id="GO:0005886">
    <property type="term" value="C:plasma membrane"/>
    <property type="evidence" value="ECO:0007669"/>
    <property type="project" value="TreeGrafter"/>
</dbReference>
<accession>A0A1T5I0K3</accession>
<proteinExistence type="predicted"/>
<dbReference type="PANTHER" id="PTHR45138">
    <property type="entry name" value="REGULATORY COMPONENTS OF SENSORY TRANSDUCTION SYSTEM"/>
    <property type="match status" value="1"/>
</dbReference>
<evidence type="ECO:0000256" key="4">
    <source>
        <dbReference type="SAM" id="Phobius"/>
    </source>
</evidence>
<dbReference type="InterPro" id="IPR000160">
    <property type="entry name" value="GGDEF_dom"/>
</dbReference>
<keyword evidence="4" id="KW-0812">Transmembrane</keyword>
<dbReference type="FunFam" id="3.30.70.270:FF:000001">
    <property type="entry name" value="Diguanylate cyclase domain protein"/>
    <property type="match status" value="1"/>
</dbReference>
<dbReference type="InterPro" id="IPR043128">
    <property type="entry name" value="Rev_trsase/Diguanyl_cyclase"/>
</dbReference>
<comment type="cofactor">
    <cofactor evidence="1">
        <name>Mg(2+)</name>
        <dbReference type="ChEBI" id="CHEBI:18420"/>
    </cofactor>
</comment>
<evidence type="ECO:0000256" key="1">
    <source>
        <dbReference type="ARBA" id="ARBA00001946"/>
    </source>
</evidence>
<dbReference type="InterPro" id="IPR029787">
    <property type="entry name" value="Nucleotide_cyclase"/>
</dbReference>
<feature type="domain" description="GGDEF" evidence="5">
    <location>
        <begin position="306"/>
        <end position="436"/>
    </location>
</feature>
<gene>
    <name evidence="6" type="primary">ydaM</name>
    <name evidence="6" type="ORF">CZ809_02100</name>
</gene>